<reference evidence="3" key="1">
    <citation type="submission" date="2020-06" db="EMBL/GenBank/DDBJ databases">
        <title>Genomic insights into acetone-butanol-ethanol (ABE) fermentation by sequencing solventogenic clostridia strains.</title>
        <authorList>
            <person name="Brown S."/>
        </authorList>
    </citation>
    <scope>NUCLEOTIDE SEQUENCE</scope>
    <source>
        <strain evidence="3">DJ123</strain>
    </source>
</reference>
<feature type="transmembrane region" description="Helical" evidence="1">
    <location>
        <begin position="32"/>
        <end position="50"/>
    </location>
</feature>
<name>A0AAE5GZQ6_CLOBE</name>
<feature type="domain" description="AprE-like beta-barrel" evidence="2">
    <location>
        <begin position="70"/>
        <end position="157"/>
    </location>
</feature>
<gene>
    <name evidence="3" type="ORF">BCD95_000138</name>
</gene>
<dbReference type="Pfam" id="PF26002">
    <property type="entry name" value="Beta-barrel_AprE"/>
    <property type="match status" value="1"/>
</dbReference>
<evidence type="ECO:0000313" key="3">
    <source>
        <dbReference type="EMBL" id="NSB11879.1"/>
    </source>
</evidence>
<dbReference type="EMBL" id="JABTDW010000001">
    <property type="protein sequence ID" value="NSB11879.1"/>
    <property type="molecule type" value="Genomic_DNA"/>
</dbReference>
<keyword evidence="1" id="KW-0812">Transmembrane</keyword>
<protein>
    <recommendedName>
        <fullName evidence="2">AprE-like beta-barrel domain-containing protein</fullName>
    </recommendedName>
</protein>
<dbReference type="RefSeq" id="WP_077854006.1">
    <property type="nucleotide sequence ID" value="NZ_JABFUE010000002.1"/>
</dbReference>
<sequence length="173" mass="19963">MRYKIENLEDITDAKDVMNAYLDSCSYKSLKYIIYILILFLSSIVIWSIFAQKTIVISAHGEVYPKDNICNIYIKNTSFKAIKEDDKVQLEIIPFSKNEYGVITSKLENIGDEVVMDEKSKEKYYIATCKLDTNILADKKGNNVKIKDGMEADVSIISYETSYFKYILNMLIQ</sequence>
<organism evidence="3 4">
    <name type="scientific">Clostridium beijerinckii</name>
    <name type="common">Clostridium MP</name>
    <dbReference type="NCBI Taxonomy" id="1520"/>
    <lineage>
        <taxon>Bacteria</taxon>
        <taxon>Bacillati</taxon>
        <taxon>Bacillota</taxon>
        <taxon>Clostridia</taxon>
        <taxon>Eubacteriales</taxon>
        <taxon>Clostridiaceae</taxon>
        <taxon>Clostridium</taxon>
    </lineage>
</organism>
<comment type="caution">
    <text evidence="3">The sequence shown here is derived from an EMBL/GenBank/DDBJ whole genome shotgun (WGS) entry which is preliminary data.</text>
</comment>
<evidence type="ECO:0000259" key="2">
    <source>
        <dbReference type="Pfam" id="PF26002"/>
    </source>
</evidence>
<accession>A0AAE5GZQ6</accession>
<evidence type="ECO:0000313" key="4">
    <source>
        <dbReference type="Proteomes" id="UP000822184"/>
    </source>
</evidence>
<keyword evidence="1" id="KW-0472">Membrane</keyword>
<dbReference type="AlphaFoldDB" id="A0AAE5GZQ6"/>
<keyword evidence="1" id="KW-1133">Transmembrane helix</keyword>
<dbReference type="InterPro" id="IPR058982">
    <property type="entry name" value="Beta-barrel_AprE"/>
</dbReference>
<evidence type="ECO:0000256" key="1">
    <source>
        <dbReference type="SAM" id="Phobius"/>
    </source>
</evidence>
<dbReference type="Proteomes" id="UP000822184">
    <property type="component" value="Unassembled WGS sequence"/>
</dbReference>
<proteinExistence type="predicted"/>